<dbReference type="GO" id="GO:0005773">
    <property type="term" value="C:vacuole"/>
    <property type="evidence" value="ECO:0007669"/>
    <property type="project" value="UniProtKB-SubCell"/>
</dbReference>
<gene>
    <name evidence="6" type="ORF">MtrunA17_Chr4g0061871</name>
</gene>
<keyword evidence="4" id="KW-0325">Glycoprotein</keyword>
<dbReference type="AlphaFoldDB" id="A0A396IDU7"/>
<dbReference type="InterPro" id="IPR018119">
    <property type="entry name" value="Strictosidine_synth_cons-reg"/>
</dbReference>
<evidence type="ECO:0000256" key="3">
    <source>
        <dbReference type="ARBA" id="ARBA00022554"/>
    </source>
</evidence>
<dbReference type="Gene3D" id="2.120.10.30">
    <property type="entry name" value="TolB, C-terminal domain"/>
    <property type="match status" value="1"/>
</dbReference>
<organism evidence="6">
    <name type="scientific">Medicago truncatula</name>
    <name type="common">Barrel medic</name>
    <name type="synonym">Medicago tribuloides</name>
    <dbReference type="NCBI Taxonomy" id="3880"/>
    <lineage>
        <taxon>Eukaryota</taxon>
        <taxon>Viridiplantae</taxon>
        <taxon>Streptophyta</taxon>
        <taxon>Embryophyta</taxon>
        <taxon>Tracheophyta</taxon>
        <taxon>Spermatophyta</taxon>
        <taxon>Magnoliopsida</taxon>
        <taxon>eudicotyledons</taxon>
        <taxon>Gunneridae</taxon>
        <taxon>Pentapetalae</taxon>
        <taxon>rosids</taxon>
        <taxon>fabids</taxon>
        <taxon>Fabales</taxon>
        <taxon>Fabaceae</taxon>
        <taxon>Papilionoideae</taxon>
        <taxon>50 kb inversion clade</taxon>
        <taxon>NPAAA clade</taxon>
        <taxon>Hologalegina</taxon>
        <taxon>IRL clade</taxon>
        <taxon>Trifolieae</taxon>
        <taxon>Medicago</taxon>
    </lineage>
</organism>
<evidence type="ECO:0000256" key="4">
    <source>
        <dbReference type="ARBA" id="ARBA00023180"/>
    </source>
</evidence>
<dbReference type="SUPFAM" id="SSF63829">
    <property type="entry name" value="Calcium-dependent phosphotriesterase"/>
    <property type="match status" value="1"/>
</dbReference>
<dbReference type="EC" id="4.3.3.2" evidence="6"/>
<dbReference type="Gramene" id="rna26510">
    <property type="protein sequence ID" value="RHN63766.1"/>
    <property type="gene ID" value="gene26510"/>
</dbReference>
<proteinExistence type="inferred from homology"/>
<evidence type="ECO:0000313" key="6">
    <source>
        <dbReference type="EMBL" id="RHN63766.1"/>
    </source>
</evidence>
<dbReference type="InterPro" id="IPR011042">
    <property type="entry name" value="6-blade_b-propeller_TolB-like"/>
</dbReference>
<dbReference type="PANTHER" id="PTHR10426">
    <property type="entry name" value="STRICTOSIDINE SYNTHASE-RELATED"/>
    <property type="match status" value="1"/>
</dbReference>
<evidence type="ECO:0000256" key="1">
    <source>
        <dbReference type="ARBA" id="ARBA00004116"/>
    </source>
</evidence>
<evidence type="ECO:0000256" key="2">
    <source>
        <dbReference type="ARBA" id="ARBA00009191"/>
    </source>
</evidence>
<dbReference type="GO" id="GO:0016829">
    <property type="term" value="F:lyase activity"/>
    <property type="evidence" value="ECO:0007669"/>
    <property type="project" value="UniProtKB-KW"/>
</dbReference>
<evidence type="ECO:0000259" key="5">
    <source>
        <dbReference type="Pfam" id="PF03088"/>
    </source>
</evidence>
<comment type="subcellular location">
    <subcellularLocation>
        <location evidence="1">Vacuole</location>
    </subcellularLocation>
</comment>
<comment type="caution">
    <text evidence="6">The sequence shown here is derived from an EMBL/GenBank/DDBJ whole genome shotgun (WGS) entry which is preliminary data.</text>
</comment>
<feature type="domain" description="Strictosidine synthase conserved region" evidence="5">
    <location>
        <begin position="18"/>
        <end position="83"/>
    </location>
</feature>
<dbReference type="EMBL" id="PSQE01000004">
    <property type="protein sequence ID" value="RHN63766.1"/>
    <property type="molecule type" value="Genomic_DNA"/>
</dbReference>
<reference evidence="6" key="1">
    <citation type="journal article" date="2018" name="Nat. Plants">
        <title>Whole-genome landscape of Medicago truncatula symbiotic genes.</title>
        <authorList>
            <person name="Pecrix Y."/>
            <person name="Gamas P."/>
            <person name="Carrere S."/>
        </authorList>
    </citation>
    <scope>NUCLEOTIDE SEQUENCE</scope>
    <source>
        <tissue evidence="6">Leaves</tissue>
    </source>
</reference>
<keyword evidence="3" id="KW-0926">Vacuole</keyword>
<sequence length="131" mass="14907">MPIQHYSYKCSHHLIFCRDFRTLVDSGDHSGSQLRYDPSTNQTTVLLSNLAVPTGVAISRDGSFALVSEFLTFKVWKVWLKGPRANSSELFMLLAGRPNNIKRNSRGQFWISVNSFLGRLQDVRLCLQESE</sequence>
<accession>A0A396IDU7</accession>
<comment type="similarity">
    <text evidence="2">Belongs to the strictosidine synthase family.</text>
</comment>
<keyword evidence="6" id="KW-0456">Lyase</keyword>
<name>A0A396IDU7_MEDTR</name>
<dbReference type="Proteomes" id="UP000265566">
    <property type="component" value="Chromosome 4"/>
</dbReference>
<dbReference type="PANTHER" id="PTHR10426:SF109">
    <property type="entry name" value="STRICTOSIDINE SYNTHASE TRANSCRIPTION FACTOR WD40-LIKE FAMILY-RELATED"/>
    <property type="match status" value="1"/>
</dbReference>
<dbReference type="Pfam" id="PF03088">
    <property type="entry name" value="Str_synth"/>
    <property type="match status" value="1"/>
</dbReference>
<protein>
    <submittedName>
        <fullName evidence="6">Putative strictosidine synthase transcription factor WD40-like family</fullName>
        <ecNumber evidence="6">4.3.3.2</ecNumber>
    </submittedName>
</protein>